<dbReference type="GO" id="GO:0003677">
    <property type="term" value="F:DNA binding"/>
    <property type="evidence" value="ECO:0007669"/>
    <property type="project" value="UniProtKB-KW"/>
</dbReference>
<dbReference type="PROSITE" id="PS51736">
    <property type="entry name" value="RECOMBINASES_3"/>
    <property type="match status" value="1"/>
</dbReference>
<dbReference type="PROSITE" id="PS00397">
    <property type="entry name" value="RECOMBINASES_1"/>
    <property type="match status" value="1"/>
</dbReference>
<protein>
    <recommendedName>
        <fullName evidence="8">Resolvase/invertase-type recombinase catalytic domain-containing protein</fullName>
    </recommendedName>
</protein>
<dbReference type="SUPFAM" id="SSF53041">
    <property type="entry name" value="Resolvase-like"/>
    <property type="match status" value="1"/>
</dbReference>
<dbReference type="InterPro" id="IPR036162">
    <property type="entry name" value="Resolvase-like_N_sf"/>
</dbReference>
<feature type="domain" description="Resolvase/invertase-type recombinase catalytic" evidence="8">
    <location>
        <begin position="13"/>
        <end position="146"/>
    </location>
</feature>
<organism evidence="9 10">
    <name type="scientific">Crenothrix polyspora</name>
    <dbReference type="NCBI Taxonomy" id="360316"/>
    <lineage>
        <taxon>Bacteria</taxon>
        <taxon>Pseudomonadati</taxon>
        <taxon>Pseudomonadota</taxon>
        <taxon>Gammaproteobacteria</taxon>
        <taxon>Methylococcales</taxon>
        <taxon>Crenotrichaceae</taxon>
        <taxon>Crenothrix</taxon>
    </lineage>
</organism>
<evidence type="ECO:0000313" key="10">
    <source>
        <dbReference type="Proteomes" id="UP000195667"/>
    </source>
</evidence>
<feature type="active site" description="O-(5'-phospho-DNA)-serine intermediate" evidence="6 7">
    <location>
        <position position="21"/>
    </location>
</feature>
<dbReference type="Gene3D" id="3.40.50.1390">
    <property type="entry name" value="Resolvase, N-terminal catalytic domain"/>
    <property type="match status" value="1"/>
</dbReference>
<keyword evidence="4" id="KW-0238">DNA-binding</keyword>
<accession>A0A1R4H576</accession>
<evidence type="ECO:0000256" key="5">
    <source>
        <dbReference type="ARBA" id="ARBA00023172"/>
    </source>
</evidence>
<dbReference type="CDD" id="cd03768">
    <property type="entry name" value="SR_ResInv"/>
    <property type="match status" value="1"/>
</dbReference>
<keyword evidence="5" id="KW-0233">DNA recombination</keyword>
<comment type="similarity">
    <text evidence="1">Belongs to the site-specific recombinase resolvase family.</text>
</comment>
<keyword evidence="3" id="KW-0230">DNA invertase</keyword>
<dbReference type="InterPro" id="IPR050639">
    <property type="entry name" value="SSR_resolvase"/>
</dbReference>
<dbReference type="Proteomes" id="UP000195667">
    <property type="component" value="Unassembled WGS sequence"/>
</dbReference>
<dbReference type="OrthoDB" id="9797501at2"/>
<dbReference type="InterPro" id="IPR006118">
    <property type="entry name" value="Recombinase_CS"/>
</dbReference>
<gene>
    <name evidence="9" type="ORF">CRENPOLYSF1_170039</name>
</gene>
<dbReference type="GO" id="GO:0015074">
    <property type="term" value="P:DNA integration"/>
    <property type="evidence" value="ECO:0007669"/>
    <property type="project" value="UniProtKB-KW"/>
</dbReference>
<dbReference type="AlphaFoldDB" id="A0A1R4H576"/>
<reference evidence="10" key="1">
    <citation type="submission" date="2017-02" db="EMBL/GenBank/DDBJ databases">
        <authorList>
            <person name="Daims H."/>
        </authorList>
    </citation>
    <scope>NUCLEOTIDE SEQUENCE [LARGE SCALE GENOMIC DNA]</scope>
</reference>
<name>A0A1R4H576_9GAMM</name>
<evidence type="ECO:0000256" key="2">
    <source>
        <dbReference type="ARBA" id="ARBA00022908"/>
    </source>
</evidence>
<evidence type="ECO:0000256" key="4">
    <source>
        <dbReference type="ARBA" id="ARBA00023125"/>
    </source>
</evidence>
<evidence type="ECO:0000313" key="9">
    <source>
        <dbReference type="EMBL" id="SJM90990.1"/>
    </source>
</evidence>
<evidence type="ECO:0000256" key="6">
    <source>
        <dbReference type="PIRSR" id="PIRSR606118-50"/>
    </source>
</evidence>
<dbReference type="Pfam" id="PF00239">
    <property type="entry name" value="Resolvase"/>
    <property type="match status" value="1"/>
</dbReference>
<dbReference type="PANTHER" id="PTHR30461">
    <property type="entry name" value="DNA-INVERTASE FROM LAMBDOID PROPHAGE"/>
    <property type="match status" value="1"/>
</dbReference>
<evidence type="ECO:0000259" key="8">
    <source>
        <dbReference type="PROSITE" id="PS51736"/>
    </source>
</evidence>
<evidence type="ECO:0000256" key="7">
    <source>
        <dbReference type="PROSITE-ProRule" id="PRU10137"/>
    </source>
</evidence>
<sequence>MPTESALTSVSPHRIGYARVSSRGQNLDSQMDALQKAGCGKIFTDKMTGSHMVRPGWDQLLEYARPGDILVVSELSRMTRSLMDLLTTAKLLEQRQINLVSLRENIDTTTATGRCFLSMMGAIHQMERELRAERAAAGRISAKTRGKTGGRPKIDPERLENARILYENSDKTAAEVCEIVGVGRRKFFSHLAAKRNDSDKT</sequence>
<keyword evidence="2" id="KW-0229">DNA integration</keyword>
<evidence type="ECO:0000256" key="1">
    <source>
        <dbReference type="ARBA" id="ARBA00009913"/>
    </source>
</evidence>
<dbReference type="PANTHER" id="PTHR30461:SF26">
    <property type="entry name" value="RESOLVASE HOMOLOG YNEB"/>
    <property type="match status" value="1"/>
</dbReference>
<keyword evidence="10" id="KW-1185">Reference proteome</keyword>
<proteinExistence type="inferred from homology"/>
<evidence type="ECO:0000256" key="3">
    <source>
        <dbReference type="ARBA" id="ARBA00023100"/>
    </source>
</evidence>
<dbReference type="EMBL" id="FUKI01000079">
    <property type="protein sequence ID" value="SJM90990.1"/>
    <property type="molecule type" value="Genomic_DNA"/>
</dbReference>
<dbReference type="RefSeq" id="WP_087142762.1">
    <property type="nucleotide sequence ID" value="NZ_FUKI01000079.1"/>
</dbReference>
<dbReference type="SMART" id="SM00857">
    <property type="entry name" value="Resolvase"/>
    <property type="match status" value="1"/>
</dbReference>
<dbReference type="GO" id="GO:0000150">
    <property type="term" value="F:DNA strand exchange activity"/>
    <property type="evidence" value="ECO:0007669"/>
    <property type="project" value="UniProtKB-KW"/>
</dbReference>
<dbReference type="FunFam" id="3.40.50.1390:FF:000001">
    <property type="entry name" value="DNA recombinase"/>
    <property type="match status" value="1"/>
</dbReference>
<dbReference type="InterPro" id="IPR006119">
    <property type="entry name" value="Resolv_N"/>
</dbReference>